<proteinExistence type="predicted"/>
<keyword evidence="2" id="KW-1185">Reference proteome</keyword>
<gene>
    <name evidence="1" type="ORF">MHEL_26960</name>
</gene>
<accession>A0A7I7T6P1</accession>
<evidence type="ECO:0000313" key="1">
    <source>
        <dbReference type="EMBL" id="BBY64453.1"/>
    </source>
</evidence>
<reference evidence="1 2" key="1">
    <citation type="journal article" date="2019" name="Emerg. Microbes Infect.">
        <title>Comprehensive subspecies identification of 175 nontuberculous mycobacteria species based on 7547 genomic profiles.</title>
        <authorList>
            <person name="Matsumoto Y."/>
            <person name="Kinjo T."/>
            <person name="Motooka D."/>
            <person name="Nabeya D."/>
            <person name="Jung N."/>
            <person name="Uechi K."/>
            <person name="Horii T."/>
            <person name="Iida T."/>
            <person name="Fujita J."/>
            <person name="Nakamura S."/>
        </authorList>
    </citation>
    <scope>NUCLEOTIDE SEQUENCE [LARGE SCALE GENOMIC DNA]</scope>
    <source>
        <strain evidence="1 2">JCM 30396</strain>
    </source>
</reference>
<dbReference type="KEGG" id="mhev:MHEL_26960"/>
<dbReference type="AlphaFoldDB" id="A0A7I7T6P1"/>
<name>A0A7I7T6P1_9MYCO</name>
<sequence>MTVRFPSGPPERNHCRFSFESLSVADMPELRVFIAENDGAWTELTELTEGERPVVRLSAPNLQEAARRRRRLPADVAVVLDLAVSVADDPRTALAAISDHDAGAGVRYAGTVDGLAGLVADLVVAGVADGVTLIPVGTDDLGPRAYAALSRIQDRLRIRAA</sequence>
<organism evidence="1 2">
    <name type="scientific">Mycolicibacterium helvum</name>
    <dbReference type="NCBI Taxonomy" id="1534349"/>
    <lineage>
        <taxon>Bacteria</taxon>
        <taxon>Bacillati</taxon>
        <taxon>Actinomycetota</taxon>
        <taxon>Actinomycetes</taxon>
        <taxon>Mycobacteriales</taxon>
        <taxon>Mycobacteriaceae</taxon>
        <taxon>Mycolicibacterium</taxon>
    </lineage>
</organism>
<dbReference type="Proteomes" id="UP000467148">
    <property type="component" value="Chromosome"/>
</dbReference>
<dbReference type="EMBL" id="AP022596">
    <property type="protein sequence ID" value="BBY64453.1"/>
    <property type="molecule type" value="Genomic_DNA"/>
</dbReference>
<evidence type="ECO:0000313" key="2">
    <source>
        <dbReference type="Proteomes" id="UP000467148"/>
    </source>
</evidence>
<protein>
    <submittedName>
        <fullName evidence="1">Uncharacterized protein</fullName>
    </submittedName>
</protein>